<protein>
    <submittedName>
        <fullName evidence="2">Winged helix-turn-helix transcriptional regulator</fullName>
    </submittedName>
</protein>
<dbReference type="PANTHER" id="PTHR33164:SF57">
    <property type="entry name" value="MARR-FAMILY TRANSCRIPTIONAL REGULATOR"/>
    <property type="match status" value="1"/>
</dbReference>
<feature type="domain" description="HTH marR-type" evidence="1">
    <location>
        <begin position="17"/>
        <end position="152"/>
    </location>
</feature>
<dbReference type="InterPro" id="IPR036390">
    <property type="entry name" value="WH_DNA-bd_sf"/>
</dbReference>
<dbReference type="InterPro" id="IPR036388">
    <property type="entry name" value="WH-like_DNA-bd_sf"/>
</dbReference>
<dbReference type="RefSeq" id="WP_198429320.1">
    <property type="nucleotide sequence ID" value="NZ_JADMLG010000028.1"/>
</dbReference>
<keyword evidence="3" id="KW-1185">Reference proteome</keyword>
<proteinExistence type="predicted"/>
<evidence type="ECO:0000259" key="1">
    <source>
        <dbReference type="PROSITE" id="PS50995"/>
    </source>
</evidence>
<dbReference type="GO" id="GO:0003700">
    <property type="term" value="F:DNA-binding transcription factor activity"/>
    <property type="evidence" value="ECO:0007669"/>
    <property type="project" value="InterPro"/>
</dbReference>
<reference evidence="2" key="1">
    <citation type="submission" date="2020-11" db="EMBL/GenBank/DDBJ databases">
        <title>Nocardia NEAU-351.nov., a novel actinomycete isolated from the cow dung.</title>
        <authorList>
            <person name="Zhang X."/>
        </authorList>
    </citation>
    <scope>NUCLEOTIDE SEQUENCE</scope>
    <source>
        <strain evidence="2">NEAU-351</strain>
    </source>
</reference>
<evidence type="ECO:0000313" key="2">
    <source>
        <dbReference type="EMBL" id="MBH0781715.1"/>
    </source>
</evidence>
<dbReference type="PROSITE" id="PS50995">
    <property type="entry name" value="HTH_MARR_2"/>
    <property type="match status" value="1"/>
</dbReference>
<comment type="caution">
    <text evidence="2">The sequence shown here is derived from an EMBL/GenBank/DDBJ whole genome shotgun (WGS) entry which is preliminary data.</text>
</comment>
<dbReference type="PANTHER" id="PTHR33164">
    <property type="entry name" value="TRANSCRIPTIONAL REGULATOR, MARR FAMILY"/>
    <property type="match status" value="1"/>
</dbReference>
<dbReference type="EMBL" id="JADMLG010000028">
    <property type="protein sequence ID" value="MBH0781715.1"/>
    <property type="molecule type" value="Genomic_DNA"/>
</dbReference>
<organism evidence="2 3">
    <name type="scientific">Nocardia bovistercoris</name>
    <dbReference type="NCBI Taxonomy" id="2785916"/>
    <lineage>
        <taxon>Bacteria</taxon>
        <taxon>Bacillati</taxon>
        <taxon>Actinomycetota</taxon>
        <taxon>Actinomycetes</taxon>
        <taxon>Mycobacteriales</taxon>
        <taxon>Nocardiaceae</taxon>
        <taxon>Nocardia</taxon>
    </lineage>
</organism>
<dbReference type="SMART" id="SM00347">
    <property type="entry name" value="HTH_MARR"/>
    <property type="match status" value="1"/>
</dbReference>
<dbReference type="PRINTS" id="PR00598">
    <property type="entry name" value="HTHMARR"/>
</dbReference>
<dbReference type="InterPro" id="IPR000835">
    <property type="entry name" value="HTH_MarR-typ"/>
</dbReference>
<evidence type="ECO:0000313" key="3">
    <source>
        <dbReference type="Proteomes" id="UP000655751"/>
    </source>
</evidence>
<name>A0A931N4G1_9NOCA</name>
<dbReference type="InterPro" id="IPR039422">
    <property type="entry name" value="MarR/SlyA-like"/>
</dbReference>
<gene>
    <name evidence="2" type="ORF">IT779_36120</name>
</gene>
<dbReference type="AlphaFoldDB" id="A0A931N4G1"/>
<dbReference type="Gene3D" id="1.10.10.10">
    <property type="entry name" value="Winged helix-like DNA-binding domain superfamily/Winged helix DNA-binding domain"/>
    <property type="match status" value="1"/>
</dbReference>
<dbReference type="SUPFAM" id="SSF46785">
    <property type="entry name" value="Winged helix' DNA-binding domain"/>
    <property type="match status" value="1"/>
</dbReference>
<dbReference type="GO" id="GO:0006950">
    <property type="term" value="P:response to stress"/>
    <property type="evidence" value="ECO:0007669"/>
    <property type="project" value="TreeGrafter"/>
</dbReference>
<dbReference type="Pfam" id="PF12802">
    <property type="entry name" value="MarR_2"/>
    <property type="match status" value="1"/>
</dbReference>
<sequence length="159" mass="17553">MPDDNRISDGDLPEQDGGPLLGLLLRLLNQNWAREVDAALVRAGFGDLRPPHANVFPFVPVEGIQVSDLAECARVRKQSMAQAVEQLERAGYVERRPDPSDRRGRLVFLTARGASVRPVGVTAGREVEREWARLVGERRLEELRATLVELVDGLADPAP</sequence>
<accession>A0A931N4G1</accession>
<dbReference type="Proteomes" id="UP000655751">
    <property type="component" value="Unassembled WGS sequence"/>
</dbReference>